<dbReference type="Proteomes" id="UP001497382">
    <property type="component" value="Unassembled WGS sequence"/>
</dbReference>
<sequence length="85" mass="9619">MRERYRSQSRYDLRILTEFIIIVGLIGVFYLVDAASLRCCSYANGSCRSACEQVADPCFRLLHLMGLELMLAALKIGLSQSFHIT</sequence>
<keyword evidence="3" id="KW-1185">Reference proteome</keyword>
<gene>
    <name evidence="2" type="ORF">LARSCL_LOCUS8508</name>
</gene>
<evidence type="ECO:0000313" key="2">
    <source>
        <dbReference type="EMBL" id="CAL1276215.1"/>
    </source>
</evidence>
<dbReference type="EMBL" id="CAXIEN010000091">
    <property type="protein sequence ID" value="CAL1276215.1"/>
    <property type="molecule type" value="Genomic_DNA"/>
</dbReference>
<accession>A0AAV1ZX07</accession>
<feature type="transmembrane region" description="Helical" evidence="1">
    <location>
        <begin position="12"/>
        <end position="32"/>
    </location>
</feature>
<keyword evidence="1" id="KW-1133">Transmembrane helix</keyword>
<comment type="caution">
    <text evidence="2">The sequence shown here is derived from an EMBL/GenBank/DDBJ whole genome shotgun (WGS) entry which is preliminary data.</text>
</comment>
<keyword evidence="1" id="KW-0472">Membrane</keyword>
<keyword evidence="1" id="KW-0812">Transmembrane</keyword>
<protein>
    <submittedName>
        <fullName evidence="2">Uncharacterized protein</fullName>
    </submittedName>
</protein>
<dbReference type="AlphaFoldDB" id="A0AAV1ZX07"/>
<evidence type="ECO:0000313" key="3">
    <source>
        <dbReference type="Proteomes" id="UP001497382"/>
    </source>
</evidence>
<name>A0AAV1ZX07_9ARAC</name>
<proteinExistence type="predicted"/>
<organism evidence="2 3">
    <name type="scientific">Larinioides sclopetarius</name>
    <dbReference type="NCBI Taxonomy" id="280406"/>
    <lineage>
        <taxon>Eukaryota</taxon>
        <taxon>Metazoa</taxon>
        <taxon>Ecdysozoa</taxon>
        <taxon>Arthropoda</taxon>
        <taxon>Chelicerata</taxon>
        <taxon>Arachnida</taxon>
        <taxon>Araneae</taxon>
        <taxon>Araneomorphae</taxon>
        <taxon>Entelegynae</taxon>
        <taxon>Araneoidea</taxon>
        <taxon>Araneidae</taxon>
        <taxon>Larinioides</taxon>
    </lineage>
</organism>
<reference evidence="2 3" key="1">
    <citation type="submission" date="2024-04" db="EMBL/GenBank/DDBJ databases">
        <authorList>
            <person name="Rising A."/>
            <person name="Reimegard J."/>
            <person name="Sonavane S."/>
            <person name="Akerstrom W."/>
            <person name="Nylinder S."/>
            <person name="Hedman E."/>
            <person name="Kallberg Y."/>
        </authorList>
    </citation>
    <scope>NUCLEOTIDE SEQUENCE [LARGE SCALE GENOMIC DNA]</scope>
</reference>
<evidence type="ECO:0000256" key="1">
    <source>
        <dbReference type="SAM" id="Phobius"/>
    </source>
</evidence>